<evidence type="ECO:0000256" key="2">
    <source>
        <dbReference type="SAM" id="MobiDB-lite"/>
    </source>
</evidence>
<comment type="caution">
    <text evidence="3">The sequence shown here is derived from an EMBL/GenBank/DDBJ whole genome shotgun (WGS) entry which is preliminary data.</text>
</comment>
<dbReference type="PANTHER" id="PTHR47026">
    <property type="entry name" value="PIGMENTOSA GTPASE REGULATOR-LIKE PROTEIN, PUTATIVE-RELATED"/>
    <property type="match status" value="1"/>
</dbReference>
<organism evidence="3 4">
    <name type="scientific">Tritrichomonas musculus</name>
    <dbReference type="NCBI Taxonomy" id="1915356"/>
    <lineage>
        <taxon>Eukaryota</taxon>
        <taxon>Metamonada</taxon>
        <taxon>Parabasalia</taxon>
        <taxon>Tritrichomonadida</taxon>
        <taxon>Tritrichomonadidae</taxon>
        <taxon>Tritrichomonas</taxon>
    </lineage>
</organism>
<feature type="region of interest" description="Disordered" evidence="2">
    <location>
        <begin position="216"/>
        <end position="248"/>
    </location>
</feature>
<proteinExistence type="predicted"/>
<reference evidence="3 4" key="1">
    <citation type="submission" date="2024-04" db="EMBL/GenBank/DDBJ databases">
        <title>Tritrichomonas musculus Genome.</title>
        <authorList>
            <person name="Alves-Ferreira E."/>
            <person name="Grigg M."/>
            <person name="Lorenzi H."/>
            <person name="Galac M."/>
        </authorList>
    </citation>
    <scope>NUCLEOTIDE SEQUENCE [LARGE SCALE GENOMIC DNA]</scope>
    <source>
        <strain evidence="3 4">EAF2021</strain>
    </source>
</reference>
<protein>
    <submittedName>
        <fullName evidence="3">Uncharacterized protein</fullName>
    </submittedName>
</protein>
<feature type="compositionally biased region" description="Polar residues" evidence="2">
    <location>
        <begin position="110"/>
        <end position="133"/>
    </location>
</feature>
<sequence length="726" mass="82259">MLNPTSTEVGSAAEPSKKDSNQDKINTESDNDKTSNKINESLNDSIKDQNKDSSDHQKSSKPNESHKEPNEENSLENKTQNITAALLGEVTNKENTGNDTKDTNDKNSQSDDGASDKNINNGNSTVTDNKNATSESDEEDISENSGPNEQNQANEANDENANLPEKDKFTSTLPLDDFESTQKIDDDEKDDAKISDSINSSVKDNLNVFVDNFTNEEETKQSDNGGQQAEQEDADKNKNLDNSELGESTNTNLKEKALELKNQNPSNPTTNSNDVDSSILNPVQINIELNDQENSNLTQNQQGSNSEKDESSTFATNPTKIDIKLSNDQSSHFALSSASSTSRSNRSTNGNAFYNDELSPRSRFKILIYGDPSKRAQTSLTRSYYNTIRNRSNAGTSQIDPSIIQSKADSLLNGKPLKVSDPYEVADIIDDLTGRKIEALANNDYKTSQKIKDTIESTRKQFRINDREKLHKQVVAKLEERNNESIQELNATKQKWKKKHQVHQQENTQCLIDLQNRHQTQHEQLETDWTKPKIIHKFDKRSPSLLDNRQKEHYMLLAGMYTEADQMKRINARLEKREITDRKFEMGHHFKLARGALIHKQSEEVDNVKMDIVIGDDIFNMREKRELDVRLKRLQATQRNLEDEKNVDNFVAKRFKRPKTAVVPSTVMVTKDTYDDIPVRPRGNSTMSHNVQDMMTIRKKNIVTPLPIQPLAIKKYKTQKIVKTPK</sequence>
<keyword evidence="1" id="KW-0175">Coiled coil</keyword>
<dbReference type="PANTHER" id="PTHR47026:SF2">
    <property type="entry name" value="FLAGELLAR ASSOCIATED PROTEIN"/>
    <property type="match status" value="1"/>
</dbReference>
<feature type="region of interest" description="Disordered" evidence="2">
    <location>
        <begin position="1"/>
        <end position="203"/>
    </location>
</feature>
<accession>A0ABR2KXS0</accession>
<keyword evidence="4" id="KW-1185">Reference proteome</keyword>
<dbReference type="Proteomes" id="UP001470230">
    <property type="component" value="Unassembled WGS sequence"/>
</dbReference>
<evidence type="ECO:0000256" key="1">
    <source>
        <dbReference type="SAM" id="Coils"/>
    </source>
</evidence>
<evidence type="ECO:0000313" key="3">
    <source>
        <dbReference type="EMBL" id="KAK8895899.1"/>
    </source>
</evidence>
<feature type="compositionally biased region" description="Basic and acidic residues" evidence="2">
    <location>
        <begin position="45"/>
        <end position="70"/>
    </location>
</feature>
<feature type="region of interest" description="Disordered" evidence="2">
    <location>
        <begin position="334"/>
        <end position="355"/>
    </location>
</feature>
<name>A0ABR2KXS0_9EUKA</name>
<feature type="compositionally biased region" description="Basic and acidic residues" evidence="2">
    <location>
        <begin position="15"/>
        <end position="35"/>
    </location>
</feature>
<feature type="compositionally biased region" description="Low complexity" evidence="2">
    <location>
        <begin position="143"/>
        <end position="162"/>
    </location>
</feature>
<feature type="coiled-coil region" evidence="1">
    <location>
        <begin position="475"/>
        <end position="506"/>
    </location>
</feature>
<gene>
    <name evidence="3" type="ORF">M9Y10_013785</name>
</gene>
<feature type="compositionally biased region" description="Low complexity" evidence="2">
    <location>
        <begin position="334"/>
        <end position="349"/>
    </location>
</feature>
<feature type="compositionally biased region" description="Basic and acidic residues" evidence="2">
    <location>
        <begin position="99"/>
        <end position="109"/>
    </location>
</feature>
<feature type="compositionally biased region" description="Basic and acidic residues" evidence="2">
    <location>
        <begin position="180"/>
        <end position="194"/>
    </location>
</feature>
<evidence type="ECO:0000313" key="4">
    <source>
        <dbReference type="Proteomes" id="UP001470230"/>
    </source>
</evidence>
<dbReference type="EMBL" id="JAPFFF010000002">
    <property type="protein sequence ID" value="KAK8895899.1"/>
    <property type="molecule type" value="Genomic_DNA"/>
</dbReference>